<gene>
    <name evidence="2" type="ORF">HERI1096_LOCUS33180</name>
</gene>
<dbReference type="EMBL" id="HBHX01059992">
    <property type="protein sequence ID" value="CAE0140211.1"/>
    <property type="molecule type" value="Transcribed_RNA"/>
</dbReference>
<reference evidence="2" key="1">
    <citation type="submission" date="2021-01" db="EMBL/GenBank/DDBJ databases">
        <authorList>
            <person name="Corre E."/>
            <person name="Pelletier E."/>
            <person name="Niang G."/>
            <person name="Scheremetjew M."/>
            <person name="Finn R."/>
            <person name="Kale V."/>
            <person name="Holt S."/>
            <person name="Cochrane G."/>
            <person name="Meng A."/>
            <person name="Brown T."/>
            <person name="Cohen L."/>
        </authorList>
    </citation>
    <scope>NUCLEOTIDE SEQUENCE</scope>
    <source>
        <strain evidence="2">CCMP281</strain>
    </source>
</reference>
<feature type="domain" description="PPIase cyclophilin-type" evidence="1">
    <location>
        <begin position="1"/>
        <end position="125"/>
    </location>
</feature>
<dbReference type="SUPFAM" id="SSF50891">
    <property type="entry name" value="Cyclophilin-like"/>
    <property type="match status" value="1"/>
</dbReference>
<dbReference type="PANTHER" id="PTHR11071">
    <property type="entry name" value="PEPTIDYL-PROLYL CIS-TRANS ISOMERASE"/>
    <property type="match status" value="1"/>
</dbReference>
<dbReference type="PROSITE" id="PS50072">
    <property type="entry name" value="CSA_PPIASE_2"/>
    <property type="match status" value="1"/>
</dbReference>
<dbReference type="GO" id="GO:0003755">
    <property type="term" value="F:peptidyl-prolyl cis-trans isomerase activity"/>
    <property type="evidence" value="ECO:0007669"/>
    <property type="project" value="InterPro"/>
</dbReference>
<dbReference type="GO" id="GO:0016018">
    <property type="term" value="F:cyclosporin A binding"/>
    <property type="evidence" value="ECO:0007669"/>
    <property type="project" value="TreeGrafter"/>
</dbReference>
<proteinExistence type="predicted"/>
<dbReference type="Gene3D" id="2.40.100.10">
    <property type="entry name" value="Cyclophilin-like"/>
    <property type="match status" value="1"/>
</dbReference>
<dbReference type="GO" id="GO:0006457">
    <property type="term" value="P:protein folding"/>
    <property type="evidence" value="ECO:0007669"/>
    <property type="project" value="TreeGrafter"/>
</dbReference>
<dbReference type="InterPro" id="IPR002130">
    <property type="entry name" value="Cyclophilin-type_PPIase_dom"/>
</dbReference>
<dbReference type="Pfam" id="PF00160">
    <property type="entry name" value="Pro_isomerase"/>
    <property type="match status" value="1"/>
</dbReference>
<name>A0A7S3BP91_9EUKA</name>
<evidence type="ECO:0000313" key="2">
    <source>
        <dbReference type="EMBL" id="CAE0140211.1"/>
    </source>
</evidence>
<dbReference type="PANTHER" id="PTHR11071:SF561">
    <property type="entry name" value="PEPTIDYL-PROLYL CIS-TRANS ISOMERASE D-RELATED"/>
    <property type="match status" value="1"/>
</dbReference>
<evidence type="ECO:0000259" key="1">
    <source>
        <dbReference type="PROSITE" id="PS50072"/>
    </source>
</evidence>
<sequence length="169" mass="18702">MLANTGEPTYHGSTINEIFPGDKCIAGDRETKIEGAAYSGKDAVFSRVEQEANWQVPHLNPGVLSLSDFKSSKFNITFRKMEELDGWHPVFGKTVYGFDVLRAISAEGTDNGLPKQPITCTGGGTIPRGTHPREYLKAMEKPDDPEAHGYKKKVMRYSSTYRHTGLIGH</sequence>
<dbReference type="AlphaFoldDB" id="A0A7S3BP91"/>
<organism evidence="2">
    <name type="scientific">Haptolina ericina</name>
    <dbReference type="NCBI Taxonomy" id="156174"/>
    <lineage>
        <taxon>Eukaryota</taxon>
        <taxon>Haptista</taxon>
        <taxon>Haptophyta</taxon>
        <taxon>Prymnesiophyceae</taxon>
        <taxon>Prymnesiales</taxon>
        <taxon>Prymnesiaceae</taxon>
        <taxon>Haptolina</taxon>
    </lineage>
</organism>
<accession>A0A7S3BP91</accession>
<dbReference type="GO" id="GO:0005737">
    <property type="term" value="C:cytoplasm"/>
    <property type="evidence" value="ECO:0007669"/>
    <property type="project" value="TreeGrafter"/>
</dbReference>
<protein>
    <recommendedName>
        <fullName evidence="1">PPIase cyclophilin-type domain-containing protein</fullName>
    </recommendedName>
</protein>
<dbReference type="InterPro" id="IPR029000">
    <property type="entry name" value="Cyclophilin-like_dom_sf"/>
</dbReference>